<keyword evidence="4" id="KW-0238">DNA-binding</keyword>
<evidence type="ECO:0000256" key="6">
    <source>
        <dbReference type="SAM" id="MobiDB-lite"/>
    </source>
</evidence>
<evidence type="ECO:0000259" key="7">
    <source>
        <dbReference type="Pfam" id="PF01336"/>
    </source>
</evidence>
<comment type="caution">
    <text evidence="9">The sequence shown here is derived from an EMBL/GenBank/DDBJ whole genome shotgun (WGS) entry which is preliminary data.</text>
</comment>
<dbReference type="GO" id="GO:0000724">
    <property type="term" value="P:double-strand break repair via homologous recombination"/>
    <property type="evidence" value="ECO:0007669"/>
    <property type="project" value="TreeGrafter"/>
</dbReference>
<dbReference type="PANTHER" id="PTHR13989">
    <property type="entry name" value="REPLICATION PROTEIN A-RELATED"/>
    <property type="match status" value="1"/>
</dbReference>
<dbReference type="GO" id="GO:0006289">
    <property type="term" value="P:nucleotide-excision repair"/>
    <property type="evidence" value="ECO:0007669"/>
    <property type="project" value="TreeGrafter"/>
</dbReference>
<feature type="region of interest" description="Disordered" evidence="6">
    <location>
        <begin position="58"/>
        <end position="82"/>
    </location>
</feature>
<dbReference type="Gene3D" id="1.10.10.10">
    <property type="entry name" value="Winged helix-like DNA-binding domain superfamily/Winged helix DNA-binding domain"/>
    <property type="match status" value="1"/>
</dbReference>
<dbReference type="InterPro" id="IPR036390">
    <property type="entry name" value="WH_DNA-bd_sf"/>
</dbReference>
<dbReference type="InterPro" id="IPR012340">
    <property type="entry name" value="NA-bd_OB-fold"/>
</dbReference>
<comment type="similarity">
    <text evidence="2">Belongs to the replication factor A protein 2 family.</text>
</comment>
<dbReference type="Pfam" id="PF08784">
    <property type="entry name" value="RPA_C"/>
    <property type="match status" value="1"/>
</dbReference>
<dbReference type="PIRSF" id="PIRSF036949">
    <property type="entry name" value="RPA32"/>
    <property type="match status" value="1"/>
</dbReference>
<sequence>MWGRGRKVAGAVARPGRVAPSAFPSLLPTHHTRHSATMSYNSYEQTSYTSYGAGGGAGGGGFIPGEGSQQSPGGRRDQQQDSLRPVTIKQILDAQPDAGSDSFKIDGHTVSQLTFVGQIRNISTQTTNTTYRLDDGTGSIEVKQWVDSDAVDQNNPIKAKLIEGAYCRAWGKLKSFNDRRSVGAQIIRPVEDMNEVSYHLLEATSIHLFFTRGPPGGANAGAAAVNTNGGSGQQDAGAYGAYDLSGYNPVARKVFQFLRETPQSNEGIHQHAIAANLGIESADVSRAGDDLLAGGLIYTTVDDHTWAVLEAD</sequence>
<reference evidence="9" key="2">
    <citation type="submission" date="2020-09" db="EMBL/GenBank/DDBJ databases">
        <title>Reference genome assembly for Australian Ascochyta lentis isolate Al4.</title>
        <authorList>
            <person name="Lee R.C."/>
            <person name="Farfan-Caceres L.M."/>
            <person name="Debler J.W."/>
            <person name="Williams A.H."/>
            <person name="Henares B.M."/>
        </authorList>
    </citation>
    <scope>NUCLEOTIDE SEQUENCE</scope>
    <source>
        <strain evidence="9">Al4</strain>
    </source>
</reference>
<dbReference type="InterPro" id="IPR014646">
    <property type="entry name" value="Rfa2/RPA32"/>
</dbReference>
<evidence type="ECO:0000256" key="4">
    <source>
        <dbReference type="ARBA" id="ARBA00023125"/>
    </source>
</evidence>
<evidence type="ECO:0000256" key="2">
    <source>
        <dbReference type="ARBA" id="ARBA00007815"/>
    </source>
</evidence>
<comment type="subcellular location">
    <subcellularLocation>
        <location evidence="1">Nucleus</location>
    </subcellularLocation>
</comment>
<feature type="domain" description="Replication protein A C-terminal" evidence="8">
    <location>
        <begin position="207"/>
        <end position="304"/>
    </location>
</feature>
<dbReference type="PANTHER" id="PTHR13989:SF16">
    <property type="entry name" value="REPLICATION PROTEIN A2"/>
    <property type="match status" value="1"/>
</dbReference>
<dbReference type="OrthoDB" id="25571at2759"/>
<keyword evidence="3" id="KW-0235">DNA replication</keyword>
<dbReference type="Pfam" id="PF01336">
    <property type="entry name" value="tRNA_anti-codon"/>
    <property type="match status" value="1"/>
</dbReference>
<evidence type="ECO:0000256" key="3">
    <source>
        <dbReference type="ARBA" id="ARBA00022705"/>
    </source>
</evidence>
<evidence type="ECO:0000259" key="8">
    <source>
        <dbReference type="Pfam" id="PF08784"/>
    </source>
</evidence>
<evidence type="ECO:0000313" key="10">
    <source>
        <dbReference type="Proteomes" id="UP000651452"/>
    </source>
</evidence>
<gene>
    <name evidence="9" type="ORF">EKO04_006056</name>
</gene>
<dbReference type="InterPro" id="IPR040260">
    <property type="entry name" value="RFA2-like"/>
</dbReference>
<dbReference type="SUPFAM" id="SSF50249">
    <property type="entry name" value="Nucleic acid-binding proteins"/>
    <property type="match status" value="1"/>
</dbReference>
<dbReference type="GO" id="GO:0035861">
    <property type="term" value="C:site of double-strand break"/>
    <property type="evidence" value="ECO:0007669"/>
    <property type="project" value="TreeGrafter"/>
</dbReference>
<proteinExistence type="inferred from homology"/>
<dbReference type="GO" id="GO:0006260">
    <property type="term" value="P:DNA replication"/>
    <property type="evidence" value="ECO:0007669"/>
    <property type="project" value="UniProtKB-KW"/>
</dbReference>
<reference evidence="9" key="1">
    <citation type="submission" date="2018-12" db="EMBL/GenBank/DDBJ databases">
        <authorList>
            <person name="Syme R.A."/>
            <person name="Farfan-Caceres L."/>
            <person name="Lichtenzveig J."/>
        </authorList>
    </citation>
    <scope>NUCLEOTIDE SEQUENCE</scope>
    <source>
        <strain evidence="9">Al4</strain>
    </source>
</reference>
<evidence type="ECO:0000256" key="5">
    <source>
        <dbReference type="ARBA" id="ARBA00023242"/>
    </source>
</evidence>
<dbReference type="EMBL" id="RZGK01000010">
    <property type="protein sequence ID" value="KAF9695759.1"/>
    <property type="molecule type" value="Genomic_DNA"/>
</dbReference>
<dbReference type="InterPro" id="IPR036388">
    <property type="entry name" value="WH-like_DNA-bd_sf"/>
</dbReference>
<feature type="domain" description="OB" evidence="7">
    <location>
        <begin position="114"/>
        <end position="182"/>
    </location>
</feature>
<dbReference type="GO" id="GO:0000781">
    <property type="term" value="C:chromosome, telomeric region"/>
    <property type="evidence" value="ECO:0007669"/>
    <property type="project" value="TreeGrafter"/>
</dbReference>
<keyword evidence="5" id="KW-0539">Nucleus</keyword>
<evidence type="ECO:0000313" key="9">
    <source>
        <dbReference type="EMBL" id="KAF9695759.1"/>
    </source>
</evidence>
<name>A0A8H7J2R2_9PLEO</name>
<dbReference type="CDD" id="cd04478">
    <property type="entry name" value="RPA2_DBD_D"/>
    <property type="match status" value="1"/>
</dbReference>
<organism evidence="9 10">
    <name type="scientific">Ascochyta lentis</name>
    <dbReference type="NCBI Taxonomy" id="205686"/>
    <lineage>
        <taxon>Eukaryota</taxon>
        <taxon>Fungi</taxon>
        <taxon>Dikarya</taxon>
        <taxon>Ascomycota</taxon>
        <taxon>Pezizomycotina</taxon>
        <taxon>Dothideomycetes</taxon>
        <taxon>Pleosporomycetidae</taxon>
        <taxon>Pleosporales</taxon>
        <taxon>Pleosporineae</taxon>
        <taxon>Didymellaceae</taxon>
        <taxon>Ascochyta</taxon>
    </lineage>
</organism>
<dbReference type="SUPFAM" id="SSF46785">
    <property type="entry name" value="Winged helix' DNA-binding domain"/>
    <property type="match status" value="1"/>
</dbReference>
<dbReference type="InterPro" id="IPR014892">
    <property type="entry name" value="RPA_C"/>
</dbReference>
<dbReference type="Proteomes" id="UP000651452">
    <property type="component" value="Unassembled WGS sequence"/>
</dbReference>
<evidence type="ECO:0000256" key="1">
    <source>
        <dbReference type="ARBA" id="ARBA00004123"/>
    </source>
</evidence>
<dbReference type="GO" id="GO:0003697">
    <property type="term" value="F:single-stranded DNA binding"/>
    <property type="evidence" value="ECO:0007669"/>
    <property type="project" value="TreeGrafter"/>
</dbReference>
<dbReference type="Gene3D" id="2.40.50.140">
    <property type="entry name" value="Nucleic acid-binding proteins"/>
    <property type="match status" value="1"/>
</dbReference>
<dbReference type="AlphaFoldDB" id="A0A8H7J2R2"/>
<protein>
    <submittedName>
        <fullName evidence="9">Uncharacterized protein</fullName>
    </submittedName>
</protein>
<keyword evidence="10" id="KW-1185">Reference proteome</keyword>
<dbReference type="InterPro" id="IPR004365">
    <property type="entry name" value="NA-bd_OB_tRNA"/>
</dbReference>
<accession>A0A8H7J2R2</accession>
<dbReference type="GO" id="GO:0005662">
    <property type="term" value="C:DNA replication factor A complex"/>
    <property type="evidence" value="ECO:0007669"/>
    <property type="project" value="TreeGrafter"/>
</dbReference>